<name>A0A438BNK2_VITVI</name>
<gene>
    <name evidence="1" type="ORF">CK203_082452</name>
</gene>
<protein>
    <submittedName>
        <fullName evidence="1">Uncharacterized protein</fullName>
    </submittedName>
</protein>
<sequence>MKPNLNLKGNQGRNVELDKPLNQSLQSGLEKVSYTSSSRPSRNYYGALELNLKICAKGTKLRVYRVIGNTYRDSWDGLPMQGQDSATILSMFHDILDKETPFVVLMVTKVLAAGSVPSSSPSPCTHIPRQSGGRCALNEINVAVRVGLAPPAFPNFVIDVVVASVAKDSHAQDRSS</sequence>
<comment type="caution">
    <text evidence="1">The sequence shown here is derived from an EMBL/GenBank/DDBJ whole genome shotgun (WGS) entry which is preliminary data.</text>
</comment>
<dbReference type="AlphaFoldDB" id="A0A438BNK2"/>
<accession>A0A438BNK2</accession>
<dbReference type="PANTHER" id="PTHR33592">
    <property type="entry name" value="TRANSMEMBRANE PROTEIN"/>
    <property type="match status" value="1"/>
</dbReference>
<dbReference type="Proteomes" id="UP000288805">
    <property type="component" value="Unassembled WGS sequence"/>
</dbReference>
<evidence type="ECO:0000313" key="2">
    <source>
        <dbReference type="Proteomes" id="UP000288805"/>
    </source>
</evidence>
<proteinExistence type="predicted"/>
<reference evidence="1 2" key="1">
    <citation type="journal article" date="2018" name="PLoS Genet.">
        <title>Population sequencing reveals clonal diversity and ancestral inbreeding in the grapevine cultivar Chardonnay.</title>
        <authorList>
            <person name="Roach M.J."/>
            <person name="Johnson D.L."/>
            <person name="Bohlmann J."/>
            <person name="van Vuuren H.J."/>
            <person name="Jones S.J."/>
            <person name="Pretorius I.S."/>
            <person name="Schmidt S.A."/>
            <person name="Borneman A.R."/>
        </authorList>
    </citation>
    <scope>NUCLEOTIDE SEQUENCE [LARGE SCALE GENOMIC DNA]</scope>
    <source>
        <strain evidence="2">cv. Chardonnay</strain>
        <tissue evidence="1">Leaf</tissue>
    </source>
</reference>
<evidence type="ECO:0000313" key="1">
    <source>
        <dbReference type="EMBL" id="RVW12546.1"/>
    </source>
</evidence>
<dbReference type="EMBL" id="QGNW01002702">
    <property type="protein sequence ID" value="RVW12546.1"/>
    <property type="molecule type" value="Genomic_DNA"/>
</dbReference>
<organism evidence="1 2">
    <name type="scientific">Vitis vinifera</name>
    <name type="common">Grape</name>
    <dbReference type="NCBI Taxonomy" id="29760"/>
    <lineage>
        <taxon>Eukaryota</taxon>
        <taxon>Viridiplantae</taxon>
        <taxon>Streptophyta</taxon>
        <taxon>Embryophyta</taxon>
        <taxon>Tracheophyta</taxon>
        <taxon>Spermatophyta</taxon>
        <taxon>Magnoliopsida</taxon>
        <taxon>eudicotyledons</taxon>
        <taxon>Gunneridae</taxon>
        <taxon>Pentapetalae</taxon>
        <taxon>rosids</taxon>
        <taxon>Vitales</taxon>
        <taxon>Vitaceae</taxon>
        <taxon>Viteae</taxon>
        <taxon>Vitis</taxon>
    </lineage>
</organism>
<dbReference type="PANTHER" id="PTHR33592:SF3">
    <property type="entry name" value="TRANSMEMBRANE PROTEIN"/>
    <property type="match status" value="1"/>
</dbReference>